<keyword evidence="2" id="KW-1185">Reference proteome</keyword>
<proteinExistence type="predicted"/>
<accession>A0ABR2T2E4</accession>
<name>A0ABR2T2E4_9ROSI</name>
<comment type="caution">
    <text evidence="1">The sequence shown here is derived from an EMBL/GenBank/DDBJ whole genome shotgun (WGS) entry which is preliminary data.</text>
</comment>
<reference evidence="1 2" key="1">
    <citation type="journal article" date="2024" name="G3 (Bethesda)">
        <title>Genome assembly of Hibiscus sabdariffa L. provides insights into metabolisms of medicinal natural products.</title>
        <authorList>
            <person name="Kim T."/>
        </authorList>
    </citation>
    <scope>NUCLEOTIDE SEQUENCE [LARGE SCALE GENOMIC DNA]</scope>
    <source>
        <strain evidence="1">TK-2024</strain>
        <tissue evidence="1">Old leaves</tissue>
    </source>
</reference>
<dbReference type="EMBL" id="JBBPBN010000010">
    <property type="protein sequence ID" value="KAK9031388.1"/>
    <property type="molecule type" value="Genomic_DNA"/>
</dbReference>
<sequence>MFSSHIGDQFANQVGSISGFGMKYGLGTYPSGKTKSGSFLLENQKHHGPNQQQHHCLIRDYRVIPGCR</sequence>
<dbReference type="Proteomes" id="UP001396334">
    <property type="component" value="Unassembled WGS sequence"/>
</dbReference>
<protein>
    <submittedName>
        <fullName evidence="1">Uncharacterized protein</fullName>
    </submittedName>
</protein>
<organism evidence="1 2">
    <name type="scientific">Hibiscus sabdariffa</name>
    <name type="common">roselle</name>
    <dbReference type="NCBI Taxonomy" id="183260"/>
    <lineage>
        <taxon>Eukaryota</taxon>
        <taxon>Viridiplantae</taxon>
        <taxon>Streptophyta</taxon>
        <taxon>Embryophyta</taxon>
        <taxon>Tracheophyta</taxon>
        <taxon>Spermatophyta</taxon>
        <taxon>Magnoliopsida</taxon>
        <taxon>eudicotyledons</taxon>
        <taxon>Gunneridae</taxon>
        <taxon>Pentapetalae</taxon>
        <taxon>rosids</taxon>
        <taxon>malvids</taxon>
        <taxon>Malvales</taxon>
        <taxon>Malvaceae</taxon>
        <taxon>Malvoideae</taxon>
        <taxon>Hibiscus</taxon>
    </lineage>
</organism>
<gene>
    <name evidence="1" type="ORF">V6N11_032771</name>
</gene>
<evidence type="ECO:0000313" key="2">
    <source>
        <dbReference type="Proteomes" id="UP001396334"/>
    </source>
</evidence>
<evidence type="ECO:0000313" key="1">
    <source>
        <dbReference type="EMBL" id="KAK9031388.1"/>
    </source>
</evidence>